<sequence length="40" mass="4492">MLGDIFVKLAWIDIVCGFPGDFEKLNVILKLLLSNATIDR</sequence>
<accession>A0A2P2ML61</accession>
<evidence type="ECO:0000313" key="1">
    <source>
        <dbReference type="EMBL" id="MBX30937.1"/>
    </source>
</evidence>
<name>A0A2P2ML61_RHIMU</name>
<dbReference type="AlphaFoldDB" id="A0A2P2ML61"/>
<protein>
    <submittedName>
        <fullName evidence="1">AP-1 complex subunit gamma-2</fullName>
    </submittedName>
</protein>
<proteinExistence type="predicted"/>
<reference evidence="1" key="1">
    <citation type="submission" date="2018-02" db="EMBL/GenBank/DDBJ databases">
        <title>Rhizophora mucronata_Transcriptome.</title>
        <authorList>
            <person name="Meera S.P."/>
            <person name="Sreeshan A."/>
            <person name="Augustine A."/>
        </authorList>
    </citation>
    <scope>NUCLEOTIDE SEQUENCE</scope>
    <source>
        <tissue evidence="1">Leaf</tissue>
    </source>
</reference>
<organism evidence="1">
    <name type="scientific">Rhizophora mucronata</name>
    <name type="common">Asiatic mangrove</name>
    <dbReference type="NCBI Taxonomy" id="61149"/>
    <lineage>
        <taxon>Eukaryota</taxon>
        <taxon>Viridiplantae</taxon>
        <taxon>Streptophyta</taxon>
        <taxon>Embryophyta</taxon>
        <taxon>Tracheophyta</taxon>
        <taxon>Spermatophyta</taxon>
        <taxon>Magnoliopsida</taxon>
        <taxon>eudicotyledons</taxon>
        <taxon>Gunneridae</taxon>
        <taxon>Pentapetalae</taxon>
        <taxon>rosids</taxon>
        <taxon>fabids</taxon>
        <taxon>Malpighiales</taxon>
        <taxon>Rhizophoraceae</taxon>
        <taxon>Rhizophora</taxon>
    </lineage>
</organism>
<dbReference type="EMBL" id="GGEC01050453">
    <property type="protein sequence ID" value="MBX30937.1"/>
    <property type="molecule type" value="Transcribed_RNA"/>
</dbReference>